<proteinExistence type="predicted"/>
<keyword evidence="3" id="KW-1185">Reference proteome</keyword>
<feature type="chain" id="PRO_5020035955" description="Secreted protein" evidence="1">
    <location>
        <begin position="19"/>
        <end position="85"/>
    </location>
</feature>
<gene>
    <name evidence="2" type="ORF">EVAR_19741_1</name>
</gene>
<evidence type="ECO:0008006" key="4">
    <source>
        <dbReference type="Google" id="ProtNLM"/>
    </source>
</evidence>
<reference evidence="2 3" key="1">
    <citation type="journal article" date="2019" name="Commun. Biol.">
        <title>The bagworm genome reveals a unique fibroin gene that provides high tensile strength.</title>
        <authorList>
            <person name="Kono N."/>
            <person name="Nakamura H."/>
            <person name="Ohtoshi R."/>
            <person name="Tomita M."/>
            <person name="Numata K."/>
            <person name="Arakawa K."/>
        </authorList>
    </citation>
    <scope>NUCLEOTIDE SEQUENCE [LARGE SCALE GENOMIC DNA]</scope>
</reference>
<feature type="signal peptide" evidence="1">
    <location>
        <begin position="1"/>
        <end position="18"/>
    </location>
</feature>
<keyword evidence="1" id="KW-0732">Signal</keyword>
<evidence type="ECO:0000313" key="3">
    <source>
        <dbReference type="Proteomes" id="UP000299102"/>
    </source>
</evidence>
<dbReference type="AlphaFoldDB" id="A0A4C1UR65"/>
<accession>A0A4C1UR65</accession>
<comment type="caution">
    <text evidence="2">The sequence shown here is derived from an EMBL/GenBank/DDBJ whole genome shotgun (WGS) entry which is preliminary data.</text>
</comment>
<dbReference type="Proteomes" id="UP000299102">
    <property type="component" value="Unassembled WGS sequence"/>
</dbReference>
<protein>
    <recommendedName>
        <fullName evidence="4">Secreted protein</fullName>
    </recommendedName>
</protein>
<organism evidence="2 3">
    <name type="scientific">Eumeta variegata</name>
    <name type="common">Bagworm moth</name>
    <name type="synonym">Eumeta japonica</name>
    <dbReference type="NCBI Taxonomy" id="151549"/>
    <lineage>
        <taxon>Eukaryota</taxon>
        <taxon>Metazoa</taxon>
        <taxon>Ecdysozoa</taxon>
        <taxon>Arthropoda</taxon>
        <taxon>Hexapoda</taxon>
        <taxon>Insecta</taxon>
        <taxon>Pterygota</taxon>
        <taxon>Neoptera</taxon>
        <taxon>Endopterygota</taxon>
        <taxon>Lepidoptera</taxon>
        <taxon>Glossata</taxon>
        <taxon>Ditrysia</taxon>
        <taxon>Tineoidea</taxon>
        <taxon>Psychidae</taxon>
        <taxon>Oiketicinae</taxon>
        <taxon>Eumeta</taxon>
    </lineage>
</organism>
<dbReference type="EMBL" id="BGZK01000210">
    <property type="protein sequence ID" value="GBP28700.1"/>
    <property type="molecule type" value="Genomic_DNA"/>
</dbReference>
<name>A0A4C1UR65_EUMVA</name>
<evidence type="ECO:0000313" key="2">
    <source>
        <dbReference type="EMBL" id="GBP28700.1"/>
    </source>
</evidence>
<sequence>MDLSSQLILLELIRVLAAGGGAAASPKRFFFFSIDSRPGVMRRRRSIDKSRDQFLNGCSSFSSRGGRIAALRRCDTVGYRLLRID</sequence>
<evidence type="ECO:0000256" key="1">
    <source>
        <dbReference type="SAM" id="SignalP"/>
    </source>
</evidence>